<dbReference type="PANTHER" id="PTHR30213:SF1">
    <property type="entry name" value="INNER MEMBRANE PROTEIN YHJD"/>
    <property type="match status" value="1"/>
</dbReference>
<reference evidence="8" key="1">
    <citation type="journal article" date="2019" name="Int. J. Syst. Evol. Microbiol.">
        <title>The Global Catalogue of Microorganisms (GCM) 10K type strain sequencing project: providing services to taxonomists for standard genome sequencing and annotation.</title>
        <authorList>
            <consortium name="The Broad Institute Genomics Platform"/>
            <consortium name="The Broad Institute Genome Sequencing Center for Infectious Disease"/>
            <person name="Wu L."/>
            <person name="Ma J."/>
        </authorList>
    </citation>
    <scope>NUCLEOTIDE SEQUENCE [LARGE SCALE GENOMIC DNA]</scope>
    <source>
        <strain evidence="8">KCTC 42255</strain>
    </source>
</reference>
<dbReference type="Pfam" id="PF03631">
    <property type="entry name" value="Virul_fac_BrkB"/>
    <property type="match status" value="1"/>
</dbReference>
<evidence type="ECO:0000256" key="6">
    <source>
        <dbReference type="SAM" id="Phobius"/>
    </source>
</evidence>
<evidence type="ECO:0000313" key="8">
    <source>
        <dbReference type="Proteomes" id="UP001597357"/>
    </source>
</evidence>
<feature type="transmembrane region" description="Helical" evidence="6">
    <location>
        <begin position="216"/>
        <end position="236"/>
    </location>
</feature>
<dbReference type="RefSeq" id="WP_379044265.1">
    <property type="nucleotide sequence ID" value="NZ_JBHULZ010000023.1"/>
</dbReference>
<dbReference type="PIRSF" id="PIRSF035875">
    <property type="entry name" value="RNase_BN"/>
    <property type="match status" value="1"/>
</dbReference>
<dbReference type="InterPro" id="IPR017039">
    <property type="entry name" value="Virul_fac_BrkB"/>
</dbReference>
<dbReference type="EMBL" id="JBHULZ010000023">
    <property type="protein sequence ID" value="MFD2697074.1"/>
    <property type="molecule type" value="Genomic_DNA"/>
</dbReference>
<sequence length="322" mass="36513">MKVTVMKRLALLKQTYQRWMGNNPFEQSAVIAYYALFSLPSLLVIVISITGYFFNRESAEEKILNEIANFIGPDTAEAIADMIEKAQLSQDKTLMIIISLGMLFFGATGAFFQLKRAMNNIWSVRTKNDNLKGIILDRVISLGMVFFIAFLLLISLILSSAISYLSEYLGQFAPQLTSYTVEVLNFLLSYAFIGFLFASIFRLLPDIIIKWRTTFIGASLTTLLFLLGKYALGYYFGQSNPASIYGGASSVVLILLWIYYSCLILFFGAEFTVQYALFKNDTIQPNKFAEPAYYQEIEELKEKKRIIEQNKKDLDVLSDSST</sequence>
<organism evidence="7 8">
    <name type="scientific">Mesonia sediminis</name>
    <dbReference type="NCBI Taxonomy" id="1703946"/>
    <lineage>
        <taxon>Bacteria</taxon>
        <taxon>Pseudomonadati</taxon>
        <taxon>Bacteroidota</taxon>
        <taxon>Flavobacteriia</taxon>
        <taxon>Flavobacteriales</taxon>
        <taxon>Flavobacteriaceae</taxon>
        <taxon>Mesonia</taxon>
    </lineage>
</organism>
<dbReference type="PANTHER" id="PTHR30213">
    <property type="entry name" value="INNER MEMBRANE PROTEIN YHJD"/>
    <property type="match status" value="1"/>
</dbReference>
<evidence type="ECO:0000256" key="4">
    <source>
        <dbReference type="ARBA" id="ARBA00022989"/>
    </source>
</evidence>
<feature type="transmembrane region" description="Helical" evidence="6">
    <location>
        <begin position="242"/>
        <end position="269"/>
    </location>
</feature>
<protein>
    <submittedName>
        <fullName evidence="7">YihY/virulence factor BrkB family protein</fullName>
    </submittedName>
</protein>
<keyword evidence="4 6" id="KW-1133">Transmembrane helix</keyword>
<name>A0ABW5SBV1_9FLAO</name>
<accession>A0ABW5SBV1</accession>
<feature type="transmembrane region" description="Helical" evidence="6">
    <location>
        <begin position="183"/>
        <end position="204"/>
    </location>
</feature>
<keyword evidence="3 6" id="KW-0812">Transmembrane</keyword>
<keyword evidence="2" id="KW-1003">Cell membrane</keyword>
<comment type="subcellular location">
    <subcellularLocation>
        <location evidence="1">Cell membrane</location>
        <topology evidence="1">Multi-pass membrane protein</topology>
    </subcellularLocation>
</comment>
<keyword evidence="5 6" id="KW-0472">Membrane</keyword>
<comment type="caution">
    <text evidence="7">The sequence shown here is derived from an EMBL/GenBank/DDBJ whole genome shotgun (WGS) entry which is preliminary data.</text>
</comment>
<evidence type="ECO:0000313" key="7">
    <source>
        <dbReference type="EMBL" id="MFD2697074.1"/>
    </source>
</evidence>
<evidence type="ECO:0000256" key="5">
    <source>
        <dbReference type="ARBA" id="ARBA00023136"/>
    </source>
</evidence>
<dbReference type="NCBIfam" id="TIGR00765">
    <property type="entry name" value="yihY_not_rbn"/>
    <property type="match status" value="1"/>
</dbReference>
<gene>
    <name evidence="7" type="ORF">ACFSQ0_03645</name>
</gene>
<feature type="transmembrane region" description="Helical" evidence="6">
    <location>
        <begin position="94"/>
        <end position="114"/>
    </location>
</feature>
<evidence type="ECO:0000256" key="2">
    <source>
        <dbReference type="ARBA" id="ARBA00022475"/>
    </source>
</evidence>
<proteinExistence type="predicted"/>
<keyword evidence="8" id="KW-1185">Reference proteome</keyword>
<feature type="transmembrane region" description="Helical" evidence="6">
    <location>
        <begin position="30"/>
        <end position="54"/>
    </location>
</feature>
<evidence type="ECO:0000256" key="3">
    <source>
        <dbReference type="ARBA" id="ARBA00022692"/>
    </source>
</evidence>
<feature type="transmembrane region" description="Helical" evidence="6">
    <location>
        <begin position="135"/>
        <end position="163"/>
    </location>
</feature>
<evidence type="ECO:0000256" key="1">
    <source>
        <dbReference type="ARBA" id="ARBA00004651"/>
    </source>
</evidence>
<dbReference type="Proteomes" id="UP001597357">
    <property type="component" value="Unassembled WGS sequence"/>
</dbReference>